<dbReference type="Gene3D" id="1.10.10.10">
    <property type="entry name" value="Winged helix-like DNA-binding domain superfamily/Winged helix DNA-binding domain"/>
    <property type="match status" value="1"/>
</dbReference>
<keyword evidence="7" id="KW-1185">Reference proteome</keyword>
<dbReference type="PROSITE" id="PS50110">
    <property type="entry name" value="RESPONSE_REGULATORY"/>
    <property type="match status" value="1"/>
</dbReference>
<keyword evidence="2" id="KW-0597">Phosphoprotein</keyword>
<dbReference type="PANTHER" id="PTHR48111">
    <property type="entry name" value="REGULATOR OF RPOS"/>
    <property type="match status" value="1"/>
</dbReference>
<dbReference type="PROSITE" id="PS51755">
    <property type="entry name" value="OMPR_PHOB"/>
    <property type="match status" value="1"/>
</dbReference>
<evidence type="ECO:0000313" key="7">
    <source>
        <dbReference type="Proteomes" id="UP001271769"/>
    </source>
</evidence>
<protein>
    <submittedName>
        <fullName evidence="6">Response regulator transcription factor</fullName>
    </submittedName>
</protein>
<dbReference type="InterPro" id="IPR011006">
    <property type="entry name" value="CheY-like_superfamily"/>
</dbReference>
<dbReference type="SUPFAM" id="SSF46894">
    <property type="entry name" value="C-terminal effector domain of the bipartite response regulators"/>
    <property type="match status" value="1"/>
</dbReference>
<evidence type="ECO:0000259" key="4">
    <source>
        <dbReference type="PROSITE" id="PS50110"/>
    </source>
</evidence>
<feature type="domain" description="OmpR/PhoB-type" evidence="5">
    <location>
        <begin position="124"/>
        <end position="222"/>
    </location>
</feature>
<gene>
    <name evidence="6" type="ORF">SMD31_08600</name>
</gene>
<proteinExistence type="predicted"/>
<dbReference type="CDD" id="cd17624">
    <property type="entry name" value="REC_OmpR_PmrA-like"/>
    <property type="match status" value="1"/>
</dbReference>
<dbReference type="Proteomes" id="UP001271769">
    <property type="component" value="Unassembled WGS sequence"/>
</dbReference>
<dbReference type="InterPro" id="IPR001867">
    <property type="entry name" value="OmpR/PhoB-type_DNA-bd"/>
</dbReference>
<dbReference type="RefSeq" id="WP_320500402.1">
    <property type="nucleotide sequence ID" value="NZ_JAXCLX010000001.1"/>
</dbReference>
<dbReference type="EMBL" id="JAXCLX010000001">
    <property type="protein sequence ID" value="MDY0871980.1"/>
    <property type="molecule type" value="Genomic_DNA"/>
</dbReference>
<name>A0ABU5DXI1_9PROT</name>
<dbReference type="Gene3D" id="6.10.250.690">
    <property type="match status" value="1"/>
</dbReference>
<evidence type="ECO:0000256" key="1">
    <source>
        <dbReference type="ARBA" id="ARBA00023125"/>
    </source>
</evidence>
<feature type="DNA-binding region" description="OmpR/PhoB-type" evidence="3">
    <location>
        <begin position="124"/>
        <end position="222"/>
    </location>
</feature>
<dbReference type="PANTHER" id="PTHR48111:SF36">
    <property type="entry name" value="TRANSCRIPTIONAL REGULATORY PROTEIN CUTR"/>
    <property type="match status" value="1"/>
</dbReference>
<sequence>MRLLLIEDNDRLSEFLEKGLSDAGFAVDRAGTFAEAAAAFDASHFDAVILDLGLPDGDGLTLLKDRRSGGDRTPVLILTARDGLSDRVGGLNAGADDYLAKPFAMEELVARVKALLRRPGAALGVQLTLGNICLDTAGPSFMIDGRTATLTRRELALMEILLRRPGKVIARGAIEEGLYSFSDEVGSNALEVLVSRLRKKLGGLGADINLHTVRGVGYMVMEPAN</sequence>
<dbReference type="SUPFAM" id="SSF52172">
    <property type="entry name" value="CheY-like"/>
    <property type="match status" value="1"/>
</dbReference>
<dbReference type="Gene3D" id="3.40.50.2300">
    <property type="match status" value="1"/>
</dbReference>
<evidence type="ECO:0000259" key="5">
    <source>
        <dbReference type="PROSITE" id="PS51755"/>
    </source>
</evidence>
<dbReference type="CDD" id="cd00383">
    <property type="entry name" value="trans_reg_C"/>
    <property type="match status" value="1"/>
</dbReference>
<reference evidence="6 7" key="1">
    <citation type="journal article" date="2013" name="Antonie Van Leeuwenhoek">
        <title>Dongia rigui sp. nov., isolated from freshwater of a large wetland in Korea.</title>
        <authorList>
            <person name="Baik K.S."/>
            <person name="Hwang Y.M."/>
            <person name="Choi J.S."/>
            <person name="Kwon J."/>
            <person name="Seong C.N."/>
        </authorList>
    </citation>
    <scope>NUCLEOTIDE SEQUENCE [LARGE SCALE GENOMIC DNA]</scope>
    <source>
        <strain evidence="6 7">04SU4-P</strain>
    </source>
</reference>
<organism evidence="6 7">
    <name type="scientific">Dongia rigui</name>
    <dbReference type="NCBI Taxonomy" id="940149"/>
    <lineage>
        <taxon>Bacteria</taxon>
        <taxon>Pseudomonadati</taxon>
        <taxon>Pseudomonadota</taxon>
        <taxon>Alphaproteobacteria</taxon>
        <taxon>Rhodospirillales</taxon>
        <taxon>Dongiaceae</taxon>
        <taxon>Dongia</taxon>
    </lineage>
</organism>
<dbReference type="InterPro" id="IPR036388">
    <property type="entry name" value="WH-like_DNA-bd_sf"/>
</dbReference>
<comment type="caution">
    <text evidence="6">The sequence shown here is derived from an EMBL/GenBank/DDBJ whole genome shotgun (WGS) entry which is preliminary data.</text>
</comment>
<keyword evidence="1 3" id="KW-0238">DNA-binding</keyword>
<evidence type="ECO:0000313" key="6">
    <source>
        <dbReference type="EMBL" id="MDY0871980.1"/>
    </source>
</evidence>
<dbReference type="Pfam" id="PF00486">
    <property type="entry name" value="Trans_reg_C"/>
    <property type="match status" value="1"/>
</dbReference>
<accession>A0ABU5DXI1</accession>
<dbReference type="InterPro" id="IPR001789">
    <property type="entry name" value="Sig_transdc_resp-reg_receiver"/>
</dbReference>
<dbReference type="InterPro" id="IPR039420">
    <property type="entry name" value="WalR-like"/>
</dbReference>
<evidence type="ECO:0000256" key="3">
    <source>
        <dbReference type="PROSITE-ProRule" id="PRU01091"/>
    </source>
</evidence>
<dbReference type="SMART" id="SM00448">
    <property type="entry name" value="REC"/>
    <property type="match status" value="1"/>
</dbReference>
<feature type="modified residue" description="4-aspartylphosphate" evidence="2">
    <location>
        <position position="51"/>
    </location>
</feature>
<dbReference type="SMART" id="SM00862">
    <property type="entry name" value="Trans_reg_C"/>
    <property type="match status" value="1"/>
</dbReference>
<evidence type="ECO:0000256" key="2">
    <source>
        <dbReference type="PROSITE-ProRule" id="PRU00169"/>
    </source>
</evidence>
<feature type="domain" description="Response regulatory" evidence="4">
    <location>
        <begin position="2"/>
        <end position="116"/>
    </location>
</feature>
<dbReference type="Pfam" id="PF00072">
    <property type="entry name" value="Response_reg"/>
    <property type="match status" value="1"/>
</dbReference>
<dbReference type="InterPro" id="IPR016032">
    <property type="entry name" value="Sig_transdc_resp-reg_C-effctor"/>
</dbReference>